<dbReference type="Pfam" id="PF00288">
    <property type="entry name" value="GHMP_kinases_N"/>
    <property type="match status" value="1"/>
</dbReference>
<comment type="similarity">
    <text evidence="1 10">Belongs to the GHMP kinase family. IspE subfamily.</text>
</comment>
<feature type="binding site" evidence="10">
    <location>
        <begin position="93"/>
        <end position="103"/>
    </location>
    <ligand>
        <name>ATP</name>
        <dbReference type="ChEBI" id="CHEBI:30616"/>
    </ligand>
</feature>
<evidence type="ECO:0000256" key="4">
    <source>
        <dbReference type="ARBA" id="ARBA00022679"/>
    </source>
</evidence>
<dbReference type="InterPro" id="IPR036554">
    <property type="entry name" value="GHMP_kinase_C_sf"/>
</dbReference>
<keyword evidence="7 10" id="KW-0067">ATP-binding</keyword>
<dbReference type="SUPFAM" id="SSF55060">
    <property type="entry name" value="GHMP Kinase, C-terminal domain"/>
    <property type="match status" value="1"/>
</dbReference>
<dbReference type="HAMAP" id="MF_00061">
    <property type="entry name" value="IspE"/>
    <property type="match status" value="1"/>
</dbReference>
<dbReference type="InterPro" id="IPR004424">
    <property type="entry name" value="IspE"/>
</dbReference>
<dbReference type="InterPro" id="IPR013750">
    <property type="entry name" value="GHMP_kinase_C_dom"/>
</dbReference>
<dbReference type="OrthoDB" id="9809438at2"/>
<dbReference type="GO" id="GO:0050515">
    <property type="term" value="F:4-(cytidine 5'-diphospho)-2-C-methyl-D-erythritol kinase activity"/>
    <property type="evidence" value="ECO:0007669"/>
    <property type="project" value="UniProtKB-UniRule"/>
</dbReference>
<dbReference type="GO" id="GO:0005524">
    <property type="term" value="F:ATP binding"/>
    <property type="evidence" value="ECO:0007669"/>
    <property type="project" value="UniProtKB-UniRule"/>
</dbReference>
<comment type="pathway">
    <text evidence="10">Isoprenoid biosynthesis; isopentenyl diphosphate biosynthesis via DXP pathway; isopentenyl diphosphate from 1-deoxy-D-xylulose 5-phosphate: step 3/6.</text>
</comment>
<dbReference type="GO" id="GO:0019288">
    <property type="term" value="P:isopentenyl diphosphate biosynthetic process, methylerythritol 4-phosphate pathway"/>
    <property type="evidence" value="ECO:0007669"/>
    <property type="project" value="UniProtKB-UniRule"/>
</dbReference>
<comment type="function">
    <text evidence="10">Catalyzes the phosphorylation of the position 2 hydroxy group of 4-diphosphocytidyl-2C-methyl-D-erythritol.</text>
</comment>
<accession>A0A437ME70</accession>
<dbReference type="PIRSF" id="PIRSF010376">
    <property type="entry name" value="IspE"/>
    <property type="match status" value="1"/>
</dbReference>
<evidence type="ECO:0000256" key="9">
    <source>
        <dbReference type="ARBA" id="ARBA00032554"/>
    </source>
</evidence>
<keyword evidence="6 10" id="KW-0418">Kinase</keyword>
<dbReference type="SUPFAM" id="SSF54211">
    <property type="entry name" value="Ribosomal protein S5 domain 2-like"/>
    <property type="match status" value="1"/>
</dbReference>
<keyword evidence="8 10" id="KW-0414">Isoprene biosynthesis</keyword>
<dbReference type="AlphaFoldDB" id="A0A437ME70"/>
<dbReference type="NCBIfam" id="NF011202">
    <property type="entry name" value="PRK14608.1"/>
    <property type="match status" value="1"/>
</dbReference>
<keyword evidence="5 10" id="KW-0547">Nucleotide-binding</keyword>
<dbReference type="PANTHER" id="PTHR43527:SF2">
    <property type="entry name" value="4-DIPHOSPHOCYTIDYL-2-C-METHYL-D-ERYTHRITOL KINASE, CHLOROPLASTIC"/>
    <property type="match status" value="1"/>
</dbReference>
<evidence type="ECO:0000313" key="14">
    <source>
        <dbReference type="Proteomes" id="UP000282957"/>
    </source>
</evidence>
<dbReference type="Gene3D" id="3.30.230.10">
    <property type="match status" value="1"/>
</dbReference>
<name>A0A437ME70_9PROT</name>
<evidence type="ECO:0000256" key="1">
    <source>
        <dbReference type="ARBA" id="ARBA00009684"/>
    </source>
</evidence>
<dbReference type="PANTHER" id="PTHR43527">
    <property type="entry name" value="4-DIPHOSPHOCYTIDYL-2-C-METHYL-D-ERYTHRITOL KINASE, CHLOROPLASTIC"/>
    <property type="match status" value="1"/>
</dbReference>
<dbReference type="InterPro" id="IPR006204">
    <property type="entry name" value="GHMP_kinase_N_dom"/>
</dbReference>
<dbReference type="RefSeq" id="WP_127787824.1">
    <property type="nucleotide sequence ID" value="NZ_SACL01000004.1"/>
</dbReference>
<sequence>MIEIAPAKVNLFLHVIGRRPDGYHVLDSLAVFGPAADEVRLAPARRLALELQGPFAEGLLAEADNLVLKAARALAKHAGIAPEGTLSLVKNLPVASGIGGGSADAAATLRLLNRAWGLGLPESVLLELALPLGADVPVCVGSRPTRMGGVGEIMGRAPRVPPAHLLLVNPRIPLATPDVFRARQGGFTPQAALPNAWADARHMAETLRGTRNDLESGAILLVPQIAEVLSAIAAQPGCLMARMSGSGATCFGLFARPEAAQAAALAMPNAWWSAAGPLYEAAA</sequence>
<gene>
    <name evidence="10" type="primary">ispE</name>
    <name evidence="13" type="ORF">EOD42_12165</name>
</gene>
<evidence type="ECO:0000256" key="7">
    <source>
        <dbReference type="ARBA" id="ARBA00022840"/>
    </source>
</evidence>
<evidence type="ECO:0000259" key="12">
    <source>
        <dbReference type="Pfam" id="PF08544"/>
    </source>
</evidence>
<dbReference type="InterPro" id="IPR020568">
    <property type="entry name" value="Ribosomal_Su5_D2-typ_SF"/>
</dbReference>
<keyword evidence="14" id="KW-1185">Reference proteome</keyword>
<evidence type="ECO:0000313" key="13">
    <source>
        <dbReference type="EMBL" id="RVT95889.1"/>
    </source>
</evidence>
<dbReference type="Pfam" id="PF08544">
    <property type="entry name" value="GHMP_kinases_C"/>
    <property type="match status" value="1"/>
</dbReference>
<comment type="caution">
    <text evidence="13">The sequence shown here is derived from an EMBL/GenBank/DDBJ whole genome shotgun (WGS) entry which is preliminary data.</text>
</comment>
<feature type="active site" evidence="10">
    <location>
        <position position="135"/>
    </location>
</feature>
<evidence type="ECO:0000256" key="3">
    <source>
        <dbReference type="ARBA" id="ARBA00017473"/>
    </source>
</evidence>
<feature type="active site" evidence="10">
    <location>
        <position position="8"/>
    </location>
</feature>
<evidence type="ECO:0000256" key="5">
    <source>
        <dbReference type="ARBA" id="ARBA00022741"/>
    </source>
</evidence>
<reference evidence="13 14" key="1">
    <citation type="submission" date="2019-01" db="EMBL/GenBank/DDBJ databases">
        <authorList>
            <person name="Chen W.-M."/>
        </authorList>
    </citation>
    <scope>NUCLEOTIDE SEQUENCE [LARGE SCALE GENOMIC DNA]</scope>
    <source>
        <strain evidence="13 14">CCP-6</strain>
    </source>
</reference>
<keyword evidence="4 10" id="KW-0808">Transferase</keyword>
<protein>
    <recommendedName>
        <fullName evidence="3 10">4-diphosphocytidyl-2-C-methyl-D-erythritol kinase</fullName>
        <shortName evidence="10">CMK</shortName>
        <ecNumber evidence="2 10">2.7.1.148</ecNumber>
    </recommendedName>
    <alternativeName>
        <fullName evidence="9 10">4-(cytidine-5'-diphospho)-2-C-methyl-D-erythritol kinase</fullName>
    </alternativeName>
</protein>
<evidence type="ECO:0000256" key="6">
    <source>
        <dbReference type="ARBA" id="ARBA00022777"/>
    </source>
</evidence>
<dbReference type="Gene3D" id="3.30.70.890">
    <property type="entry name" value="GHMP kinase, C-terminal domain"/>
    <property type="match status" value="1"/>
</dbReference>
<proteinExistence type="inferred from homology"/>
<organism evidence="13 14">
    <name type="scientific">Rhodovarius crocodyli</name>
    <dbReference type="NCBI Taxonomy" id="1979269"/>
    <lineage>
        <taxon>Bacteria</taxon>
        <taxon>Pseudomonadati</taxon>
        <taxon>Pseudomonadota</taxon>
        <taxon>Alphaproteobacteria</taxon>
        <taxon>Acetobacterales</taxon>
        <taxon>Roseomonadaceae</taxon>
        <taxon>Rhodovarius</taxon>
    </lineage>
</organism>
<feature type="domain" description="GHMP kinase N-terminal" evidence="11">
    <location>
        <begin position="65"/>
        <end position="140"/>
    </location>
</feature>
<feature type="domain" description="GHMP kinase C-terminal" evidence="12">
    <location>
        <begin position="210"/>
        <end position="270"/>
    </location>
</feature>
<dbReference type="EMBL" id="SACL01000004">
    <property type="protein sequence ID" value="RVT95889.1"/>
    <property type="molecule type" value="Genomic_DNA"/>
</dbReference>
<dbReference type="UniPathway" id="UPA00056">
    <property type="reaction ID" value="UER00094"/>
</dbReference>
<evidence type="ECO:0000256" key="2">
    <source>
        <dbReference type="ARBA" id="ARBA00012052"/>
    </source>
</evidence>
<evidence type="ECO:0000259" key="11">
    <source>
        <dbReference type="Pfam" id="PF00288"/>
    </source>
</evidence>
<dbReference type="EC" id="2.7.1.148" evidence="2 10"/>
<dbReference type="GO" id="GO:0016114">
    <property type="term" value="P:terpenoid biosynthetic process"/>
    <property type="evidence" value="ECO:0007669"/>
    <property type="project" value="UniProtKB-UniRule"/>
</dbReference>
<comment type="catalytic activity">
    <reaction evidence="10">
        <text>4-CDP-2-C-methyl-D-erythritol + ATP = 4-CDP-2-C-methyl-D-erythritol 2-phosphate + ADP + H(+)</text>
        <dbReference type="Rhea" id="RHEA:18437"/>
        <dbReference type="ChEBI" id="CHEBI:15378"/>
        <dbReference type="ChEBI" id="CHEBI:30616"/>
        <dbReference type="ChEBI" id="CHEBI:57823"/>
        <dbReference type="ChEBI" id="CHEBI:57919"/>
        <dbReference type="ChEBI" id="CHEBI:456216"/>
        <dbReference type="EC" id="2.7.1.148"/>
    </reaction>
</comment>
<evidence type="ECO:0000256" key="10">
    <source>
        <dbReference type="HAMAP-Rule" id="MF_00061"/>
    </source>
</evidence>
<dbReference type="InterPro" id="IPR014721">
    <property type="entry name" value="Ribsml_uS5_D2-typ_fold_subgr"/>
</dbReference>
<dbReference type="NCBIfam" id="TIGR00154">
    <property type="entry name" value="ispE"/>
    <property type="match status" value="1"/>
</dbReference>
<evidence type="ECO:0000256" key="8">
    <source>
        <dbReference type="ARBA" id="ARBA00023229"/>
    </source>
</evidence>
<dbReference type="Proteomes" id="UP000282957">
    <property type="component" value="Unassembled WGS sequence"/>
</dbReference>